<dbReference type="GO" id="GO:0005524">
    <property type="term" value="F:ATP binding"/>
    <property type="evidence" value="ECO:0007669"/>
    <property type="project" value="UniProtKB-KW"/>
</dbReference>
<dbReference type="Pfam" id="PF00005">
    <property type="entry name" value="ABC_tran"/>
    <property type="match status" value="1"/>
</dbReference>
<feature type="domain" description="ABC transporter" evidence="5">
    <location>
        <begin position="6"/>
        <end position="242"/>
    </location>
</feature>
<dbReference type="InterPro" id="IPR003593">
    <property type="entry name" value="AAA+_ATPase"/>
</dbReference>
<dbReference type="PROSITE" id="PS00211">
    <property type="entry name" value="ABC_TRANSPORTER_1"/>
    <property type="match status" value="1"/>
</dbReference>
<dbReference type="SMART" id="SM00382">
    <property type="entry name" value="AAA"/>
    <property type="match status" value="1"/>
</dbReference>
<protein>
    <submittedName>
        <fullName evidence="6">ABC transporter ATP-binding protein</fullName>
    </submittedName>
</protein>
<dbReference type="SUPFAM" id="SSF52540">
    <property type="entry name" value="P-loop containing nucleoside triphosphate hydrolases"/>
    <property type="match status" value="1"/>
</dbReference>
<sequence>MTKPFVEFDAVSFAYAERPILHRVSFCIEQGHFTAIMGGSGSGKTTLLRLMTGQLQPDSGRVLVGGKDLREFSRQELHEYRRQMGVLFQFGALFTDLSVFDNVAFPLREHTQLSEAMIQDLVALKLNAVGLRGIEALMPSELSGGMARRVALARTIALDPQLMLFDEPFTGLDPISLSVIALLVSRINKALQATSVMVTHDIHQSLQIVDQVIFLAGGEVIFSGTPEEIRQTDSPWVHQFVHGEPDGPVQFRYPTTQSLEQQLMTAKP</sequence>
<organism evidence="6 7">
    <name type="scientific">Vitreoscilla stercoraria</name>
    <dbReference type="NCBI Taxonomy" id="61"/>
    <lineage>
        <taxon>Bacteria</taxon>
        <taxon>Pseudomonadati</taxon>
        <taxon>Pseudomonadota</taxon>
        <taxon>Betaproteobacteria</taxon>
        <taxon>Neisseriales</taxon>
        <taxon>Neisseriaceae</taxon>
        <taxon>Vitreoscilla</taxon>
    </lineage>
</organism>
<gene>
    <name evidence="6" type="ORF">LVJ81_00140</name>
</gene>
<dbReference type="CDD" id="cd03261">
    <property type="entry name" value="ABC_Org_Solvent_Resistant"/>
    <property type="match status" value="1"/>
</dbReference>
<evidence type="ECO:0000256" key="1">
    <source>
        <dbReference type="ARBA" id="ARBA00022448"/>
    </source>
</evidence>
<dbReference type="EMBL" id="CP091512">
    <property type="protein sequence ID" value="UOO92502.1"/>
    <property type="molecule type" value="Genomic_DNA"/>
</dbReference>
<dbReference type="InterPro" id="IPR003439">
    <property type="entry name" value="ABC_transporter-like_ATP-bd"/>
</dbReference>
<evidence type="ECO:0000256" key="2">
    <source>
        <dbReference type="ARBA" id="ARBA00022475"/>
    </source>
</evidence>
<name>A0ABY4EGH8_VITST</name>
<dbReference type="Proteomes" id="UP000832034">
    <property type="component" value="Chromosome"/>
</dbReference>
<keyword evidence="1" id="KW-0813">Transport</keyword>
<keyword evidence="4 6" id="KW-0067">ATP-binding</keyword>
<dbReference type="PROSITE" id="PS50893">
    <property type="entry name" value="ABC_TRANSPORTER_2"/>
    <property type="match status" value="1"/>
</dbReference>
<dbReference type="RefSeq" id="WP_019959176.1">
    <property type="nucleotide sequence ID" value="NZ_CP091512.1"/>
</dbReference>
<evidence type="ECO:0000256" key="3">
    <source>
        <dbReference type="ARBA" id="ARBA00022741"/>
    </source>
</evidence>
<keyword evidence="7" id="KW-1185">Reference proteome</keyword>
<proteinExistence type="predicted"/>
<dbReference type="PANTHER" id="PTHR43023:SF6">
    <property type="entry name" value="INTERMEMBRANE PHOSPHOLIPID TRANSPORT SYSTEM ATP-BINDING PROTEIN MLAF"/>
    <property type="match status" value="1"/>
</dbReference>
<dbReference type="InterPro" id="IPR017871">
    <property type="entry name" value="ABC_transporter-like_CS"/>
</dbReference>
<evidence type="ECO:0000313" key="6">
    <source>
        <dbReference type="EMBL" id="UOO92502.1"/>
    </source>
</evidence>
<dbReference type="Gene3D" id="3.40.50.300">
    <property type="entry name" value="P-loop containing nucleotide triphosphate hydrolases"/>
    <property type="match status" value="1"/>
</dbReference>
<evidence type="ECO:0000256" key="4">
    <source>
        <dbReference type="ARBA" id="ARBA00022840"/>
    </source>
</evidence>
<dbReference type="InterPro" id="IPR027417">
    <property type="entry name" value="P-loop_NTPase"/>
</dbReference>
<keyword evidence="2" id="KW-1003">Cell membrane</keyword>
<keyword evidence="2" id="KW-0472">Membrane</keyword>
<evidence type="ECO:0000313" key="7">
    <source>
        <dbReference type="Proteomes" id="UP000832034"/>
    </source>
</evidence>
<keyword evidence="3" id="KW-0547">Nucleotide-binding</keyword>
<accession>A0ABY4EGH8</accession>
<reference evidence="6" key="2">
    <citation type="journal article" date="2022" name="Res Sq">
        <title>Evolution of multicellular longitudinally dividing oral cavity symbionts (Neisseriaceae).</title>
        <authorList>
            <person name="Nyongesa S."/>
            <person name="Weber P."/>
            <person name="Bernet E."/>
            <person name="Pullido F."/>
            <person name="Nieckarz M."/>
            <person name="Delaby M."/>
            <person name="Nieves C."/>
            <person name="Viehboeck T."/>
            <person name="Krause N."/>
            <person name="Rivera-Millot A."/>
            <person name="Nakamura A."/>
            <person name="Vischer N."/>
            <person name="VanNieuwenhze M."/>
            <person name="Brun Y."/>
            <person name="Cava F."/>
            <person name="Bulgheresi S."/>
            <person name="Veyrier F."/>
        </authorList>
    </citation>
    <scope>NUCLEOTIDE SEQUENCE</scope>
    <source>
        <strain evidence="6">SAG 1488-6</strain>
    </source>
</reference>
<evidence type="ECO:0000259" key="5">
    <source>
        <dbReference type="PROSITE" id="PS50893"/>
    </source>
</evidence>
<reference evidence="6" key="1">
    <citation type="submission" date="2021-12" db="EMBL/GenBank/DDBJ databases">
        <authorList>
            <person name="Veyrier F.J."/>
        </authorList>
    </citation>
    <scope>NUCLEOTIDE SEQUENCE</scope>
    <source>
        <strain evidence="6">SAG 1488-6</strain>
    </source>
</reference>
<dbReference type="PANTHER" id="PTHR43023">
    <property type="entry name" value="PROTEIN TRIGALACTOSYLDIACYLGLYCEROL 3, CHLOROPLASTIC"/>
    <property type="match status" value="1"/>
</dbReference>